<evidence type="ECO:0000256" key="4">
    <source>
        <dbReference type="ARBA" id="ARBA00005259"/>
    </source>
</evidence>
<evidence type="ECO:0000256" key="7">
    <source>
        <dbReference type="ARBA" id="ARBA00023002"/>
    </source>
</evidence>
<feature type="binding site" evidence="11">
    <location>
        <position position="215"/>
    </location>
    <ligand>
        <name>substrate</name>
    </ligand>
</feature>
<evidence type="ECO:0000256" key="11">
    <source>
        <dbReference type="PIRSR" id="PIRSR006769-2"/>
    </source>
</evidence>
<dbReference type="GO" id="GO:0008835">
    <property type="term" value="F:diaminohydroxyphosphoribosylaminopyrimidine deaminase activity"/>
    <property type="evidence" value="ECO:0007669"/>
    <property type="project" value="UniProtKB-EC"/>
</dbReference>
<gene>
    <name evidence="14" type="primary">ribD</name>
    <name evidence="14" type="ORF">DI598_08405</name>
</gene>
<comment type="pathway">
    <text evidence="3 9">Cofactor biosynthesis; riboflavin biosynthesis; 5-amino-6-(D-ribitylamino)uracil from GTP: step 3/4.</text>
</comment>
<evidence type="ECO:0000256" key="3">
    <source>
        <dbReference type="ARBA" id="ARBA00004910"/>
    </source>
</evidence>
<evidence type="ECO:0000256" key="6">
    <source>
        <dbReference type="ARBA" id="ARBA00022857"/>
    </source>
</evidence>
<keyword evidence="8" id="KW-0511">Multifunctional enzyme</keyword>
<comment type="catalytic activity">
    <reaction evidence="9">
        <text>2,5-diamino-6-hydroxy-4-(5-phosphoribosylamino)-pyrimidine + H2O + H(+) = 5-amino-6-(5-phospho-D-ribosylamino)uracil + NH4(+)</text>
        <dbReference type="Rhea" id="RHEA:21868"/>
        <dbReference type="ChEBI" id="CHEBI:15377"/>
        <dbReference type="ChEBI" id="CHEBI:15378"/>
        <dbReference type="ChEBI" id="CHEBI:28938"/>
        <dbReference type="ChEBI" id="CHEBI:58453"/>
        <dbReference type="ChEBI" id="CHEBI:58614"/>
        <dbReference type="EC" id="3.5.4.26"/>
    </reaction>
</comment>
<organism evidence="14 15">
    <name type="scientific">Pseudopedobacter saltans</name>
    <dbReference type="NCBI Taxonomy" id="151895"/>
    <lineage>
        <taxon>Bacteria</taxon>
        <taxon>Pseudomonadati</taxon>
        <taxon>Bacteroidota</taxon>
        <taxon>Sphingobacteriia</taxon>
        <taxon>Sphingobacteriales</taxon>
        <taxon>Sphingobacteriaceae</taxon>
        <taxon>Pseudopedobacter</taxon>
    </lineage>
</organism>
<dbReference type="InterPro" id="IPR002734">
    <property type="entry name" value="RibDG_C"/>
</dbReference>
<proteinExistence type="inferred from homology"/>
<dbReference type="InterPro" id="IPR024072">
    <property type="entry name" value="DHFR-like_dom_sf"/>
</dbReference>
<feature type="binding site" evidence="11">
    <location>
        <position position="212"/>
    </location>
    <ligand>
        <name>substrate</name>
    </ligand>
</feature>
<keyword evidence="9 12" id="KW-0862">Zinc</keyword>
<dbReference type="GO" id="GO:0009231">
    <property type="term" value="P:riboflavin biosynthetic process"/>
    <property type="evidence" value="ECO:0007669"/>
    <property type="project" value="UniProtKB-UniPathway"/>
</dbReference>
<dbReference type="CDD" id="cd01284">
    <property type="entry name" value="Riboflavin_deaminase-reductase"/>
    <property type="match status" value="1"/>
</dbReference>
<feature type="binding site" evidence="12">
    <location>
        <position position="89"/>
    </location>
    <ligand>
        <name>Zn(2+)</name>
        <dbReference type="ChEBI" id="CHEBI:29105"/>
        <note>catalytic</note>
    </ligand>
</feature>
<dbReference type="PIRSF" id="PIRSF006769">
    <property type="entry name" value="RibD"/>
    <property type="match status" value="1"/>
</dbReference>
<keyword evidence="9 12" id="KW-0479">Metal-binding</keyword>
<evidence type="ECO:0000256" key="10">
    <source>
        <dbReference type="PIRSR" id="PIRSR006769-1"/>
    </source>
</evidence>
<dbReference type="SUPFAM" id="SSF53927">
    <property type="entry name" value="Cytidine deaminase-like"/>
    <property type="match status" value="1"/>
</dbReference>
<comment type="caution">
    <text evidence="14">The sequence shown here is derived from an EMBL/GenBank/DDBJ whole genome shotgun (WGS) entry which is preliminary data.</text>
</comment>
<feature type="binding site" evidence="12">
    <location>
        <position position="51"/>
    </location>
    <ligand>
        <name>Zn(2+)</name>
        <dbReference type="ChEBI" id="CHEBI:29105"/>
        <note>catalytic</note>
    </ligand>
</feature>
<sequence length="355" mass="40830">MMTDELYMRRCLELAIRGQGHVAPNPMVGSVLVYKDRIIGEGYHQLYGQPHAEVNCIYSVKNEDRHLIPDATIYVSLEPCAHFGKTPPCADLIIRNNIKKVVVGCRDPFEAVNGKGIEKLLAAGIDVQMSSIEKECIFFNRRFFTFHKKKRPYIILKWAQTLDGSIAYANQEKEERLFISNNIANREVHKWRHDEAAILVGTQTAMLDNPSLTNRQWKGKSPIRLVIDKHGKIPLNYKIFNDEADTVIFSYQENYKNETTTQIQLSSQKDDLTQIMDYCYQNNIQSILVEGGKQLLQSFLDKNIWDEARLITNENLIIQNGLKAPSFNNNIKATEHYNLDDNKIDIIHHSDPHEL</sequence>
<comment type="cofactor">
    <cofactor evidence="9 12">
        <name>Zn(2+)</name>
        <dbReference type="ChEBI" id="CHEBI:29105"/>
    </cofactor>
    <text evidence="9 12">Binds 1 zinc ion.</text>
</comment>
<evidence type="ECO:0000256" key="5">
    <source>
        <dbReference type="ARBA" id="ARBA00007417"/>
    </source>
</evidence>
<dbReference type="Gene3D" id="3.40.140.10">
    <property type="entry name" value="Cytidine Deaminase, domain 2"/>
    <property type="match status" value="1"/>
</dbReference>
<feature type="binding site" evidence="12">
    <location>
        <position position="80"/>
    </location>
    <ligand>
        <name>Zn(2+)</name>
        <dbReference type="ChEBI" id="CHEBI:29105"/>
        <note>catalytic</note>
    </ligand>
</feature>
<evidence type="ECO:0000256" key="8">
    <source>
        <dbReference type="ARBA" id="ARBA00023268"/>
    </source>
</evidence>
<dbReference type="PROSITE" id="PS51747">
    <property type="entry name" value="CYT_DCMP_DEAMINASES_2"/>
    <property type="match status" value="1"/>
</dbReference>
<comment type="pathway">
    <text evidence="2 9">Cofactor biosynthesis; riboflavin biosynthesis; 5-amino-6-(D-ribitylamino)uracil from GTP: step 2/4.</text>
</comment>
<name>A0A2W5GTP7_9SPHI</name>
<dbReference type="PANTHER" id="PTHR38011">
    <property type="entry name" value="DIHYDROFOLATE REDUCTASE FAMILY PROTEIN (AFU_ORTHOLOGUE AFUA_8G06820)"/>
    <property type="match status" value="1"/>
</dbReference>
<feature type="active site" description="Proton donor" evidence="10">
    <location>
        <position position="53"/>
    </location>
</feature>
<dbReference type="InterPro" id="IPR002125">
    <property type="entry name" value="CMP_dCMP_dom"/>
</dbReference>
<feature type="binding site" evidence="11">
    <location>
        <position position="208"/>
    </location>
    <ligand>
        <name>NADP(+)</name>
        <dbReference type="ChEBI" id="CHEBI:58349"/>
    </ligand>
</feature>
<dbReference type="Proteomes" id="UP000249645">
    <property type="component" value="Unassembled WGS sequence"/>
</dbReference>
<dbReference type="Gene3D" id="3.40.430.10">
    <property type="entry name" value="Dihydrofolate Reductase, subunit A"/>
    <property type="match status" value="1"/>
</dbReference>
<evidence type="ECO:0000313" key="14">
    <source>
        <dbReference type="EMBL" id="PZP49206.1"/>
    </source>
</evidence>
<feature type="binding site" evidence="11">
    <location>
        <position position="290"/>
    </location>
    <ligand>
        <name>substrate</name>
    </ligand>
</feature>
<dbReference type="NCBIfam" id="TIGR00326">
    <property type="entry name" value="eubact_ribD"/>
    <property type="match status" value="1"/>
</dbReference>
<comment type="function">
    <text evidence="1 9">Converts 2,5-diamino-6-(ribosylamino)-4(3h)-pyrimidinone 5'-phosphate into 5-amino-6-(ribosylamino)-2,4(1h,3h)-pyrimidinedione 5'-phosphate.</text>
</comment>
<keyword evidence="6 9" id="KW-0521">NADP</keyword>
<evidence type="ECO:0000256" key="2">
    <source>
        <dbReference type="ARBA" id="ARBA00004882"/>
    </source>
</evidence>
<dbReference type="EMBL" id="QFOI01000122">
    <property type="protein sequence ID" value="PZP49206.1"/>
    <property type="molecule type" value="Genomic_DNA"/>
</dbReference>
<evidence type="ECO:0000259" key="13">
    <source>
        <dbReference type="PROSITE" id="PS51747"/>
    </source>
</evidence>
<protein>
    <recommendedName>
        <fullName evidence="9">Riboflavin biosynthesis protein RibD</fullName>
    </recommendedName>
    <domain>
        <recommendedName>
            <fullName evidence="9">Diaminohydroxyphosphoribosylaminopyrimidine deaminase</fullName>
            <shortName evidence="9">DRAP deaminase</shortName>
            <ecNumber evidence="9">3.5.4.26</ecNumber>
        </recommendedName>
        <alternativeName>
            <fullName evidence="9">Riboflavin-specific deaminase</fullName>
        </alternativeName>
    </domain>
    <domain>
        <recommendedName>
            <fullName evidence="9">5-amino-6-(5-phosphoribosylamino)uracil reductase</fullName>
            <ecNumber evidence="9">1.1.1.193</ecNumber>
        </recommendedName>
        <alternativeName>
            <fullName evidence="9">HTP reductase</fullName>
        </alternativeName>
    </domain>
</protein>
<keyword evidence="9" id="KW-0686">Riboflavin biosynthesis</keyword>
<keyword evidence="9" id="KW-0378">Hydrolase</keyword>
<feature type="domain" description="CMP/dCMP-type deaminase" evidence="13">
    <location>
        <begin position="2"/>
        <end position="128"/>
    </location>
</feature>
<feature type="binding site" evidence="11">
    <location>
        <position position="192"/>
    </location>
    <ligand>
        <name>substrate</name>
    </ligand>
</feature>
<dbReference type="GO" id="GO:0008703">
    <property type="term" value="F:5-amino-6-(5-phosphoribosylamino)uracil reductase activity"/>
    <property type="evidence" value="ECO:0007669"/>
    <property type="project" value="UniProtKB-EC"/>
</dbReference>
<comment type="catalytic activity">
    <reaction evidence="9">
        <text>5-amino-6-(5-phospho-D-ribitylamino)uracil + NADP(+) = 5-amino-6-(5-phospho-D-ribosylamino)uracil + NADPH + H(+)</text>
        <dbReference type="Rhea" id="RHEA:17845"/>
        <dbReference type="ChEBI" id="CHEBI:15378"/>
        <dbReference type="ChEBI" id="CHEBI:57783"/>
        <dbReference type="ChEBI" id="CHEBI:58349"/>
        <dbReference type="ChEBI" id="CHEBI:58421"/>
        <dbReference type="ChEBI" id="CHEBI:58453"/>
        <dbReference type="EC" id="1.1.1.193"/>
    </reaction>
</comment>
<dbReference type="InterPro" id="IPR050765">
    <property type="entry name" value="Riboflavin_Biosynth_HTPR"/>
</dbReference>
<accession>A0A2W5GTP7</accession>
<feature type="binding site" evidence="11">
    <location>
        <position position="159"/>
    </location>
    <ligand>
        <name>NADP(+)</name>
        <dbReference type="ChEBI" id="CHEBI:58349"/>
    </ligand>
</feature>
<dbReference type="UniPathway" id="UPA00275">
    <property type="reaction ID" value="UER00401"/>
</dbReference>
<reference evidence="14 15" key="1">
    <citation type="submission" date="2017-11" db="EMBL/GenBank/DDBJ databases">
        <title>Infants hospitalized years apart are colonized by the same room-sourced microbial strains.</title>
        <authorList>
            <person name="Brooks B."/>
            <person name="Olm M.R."/>
            <person name="Firek B.A."/>
            <person name="Baker R."/>
            <person name="Thomas B.C."/>
            <person name="Morowitz M.J."/>
            <person name="Banfield J.F."/>
        </authorList>
    </citation>
    <scope>NUCLEOTIDE SEQUENCE [LARGE SCALE GENOMIC DNA]</scope>
    <source>
        <strain evidence="14">S2_009_000_R2_76</strain>
    </source>
</reference>
<evidence type="ECO:0000256" key="1">
    <source>
        <dbReference type="ARBA" id="ARBA00002151"/>
    </source>
</evidence>
<evidence type="ECO:0000313" key="15">
    <source>
        <dbReference type="Proteomes" id="UP000249645"/>
    </source>
</evidence>
<dbReference type="AlphaFoldDB" id="A0A2W5GTP7"/>
<dbReference type="SUPFAM" id="SSF53597">
    <property type="entry name" value="Dihydrofolate reductase-like"/>
    <property type="match status" value="1"/>
</dbReference>
<dbReference type="Pfam" id="PF00383">
    <property type="entry name" value="dCMP_cyt_deam_1"/>
    <property type="match status" value="1"/>
</dbReference>
<feature type="binding site" evidence="11">
    <location>
        <begin position="292"/>
        <end position="298"/>
    </location>
    <ligand>
        <name>NADP(+)</name>
        <dbReference type="ChEBI" id="CHEBI:58349"/>
    </ligand>
</feature>
<comment type="similarity">
    <text evidence="4 9">In the N-terminal section; belongs to the cytidine and deoxycytidylate deaminase family.</text>
</comment>
<dbReference type="InterPro" id="IPR004794">
    <property type="entry name" value="Eubact_RibD"/>
</dbReference>
<dbReference type="GO" id="GO:0046872">
    <property type="term" value="F:metal ion binding"/>
    <property type="evidence" value="ECO:0007669"/>
    <property type="project" value="UniProtKB-KW"/>
</dbReference>
<dbReference type="EC" id="3.5.4.26" evidence="9"/>
<dbReference type="InterPro" id="IPR016193">
    <property type="entry name" value="Cytidine_deaminase-like"/>
</dbReference>
<dbReference type="PANTHER" id="PTHR38011:SF7">
    <property type="entry name" value="2,5-DIAMINO-6-RIBOSYLAMINO-4(3H)-PYRIMIDINONE 5'-PHOSPHATE REDUCTASE"/>
    <property type="match status" value="1"/>
</dbReference>
<evidence type="ECO:0000256" key="12">
    <source>
        <dbReference type="PIRSR" id="PIRSR006769-3"/>
    </source>
</evidence>
<dbReference type="EC" id="1.1.1.193" evidence="9"/>
<evidence type="ECO:0000256" key="9">
    <source>
        <dbReference type="PIRNR" id="PIRNR006769"/>
    </source>
</evidence>
<feature type="binding site" evidence="11">
    <location>
        <position position="204"/>
    </location>
    <ligand>
        <name>NADP(+)</name>
        <dbReference type="ChEBI" id="CHEBI:58349"/>
    </ligand>
</feature>
<keyword evidence="7 9" id="KW-0560">Oxidoreductase</keyword>
<dbReference type="Pfam" id="PF01872">
    <property type="entry name" value="RibD_C"/>
    <property type="match status" value="1"/>
</dbReference>
<comment type="similarity">
    <text evidence="5 9">In the C-terminal section; belongs to the HTP reductase family.</text>
</comment>